<keyword evidence="4" id="KW-0175">Coiled coil</keyword>
<dbReference type="InterPro" id="IPR004827">
    <property type="entry name" value="bZIP"/>
</dbReference>
<dbReference type="PROSITE" id="PS50217">
    <property type="entry name" value="BZIP"/>
    <property type="match status" value="1"/>
</dbReference>
<feature type="compositionally biased region" description="Basic and acidic residues" evidence="5">
    <location>
        <begin position="209"/>
        <end position="220"/>
    </location>
</feature>
<feature type="compositionally biased region" description="Polar residues" evidence="5">
    <location>
        <begin position="57"/>
        <end position="76"/>
    </location>
</feature>
<keyword evidence="2" id="KW-0238">DNA-binding</keyword>
<dbReference type="CDD" id="cd14707">
    <property type="entry name" value="bZIP_plant_BZIP46"/>
    <property type="match status" value="1"/>
</dbReference>
<dbReference type="GO" id="GO:0003677">
    <property type="term" value="F:DNA binding"/>
    <property type="evidence" value="ECO:0007669"/>
    <property type="project" value="UniProtKB-KW"/>
</dbReference>
<gene>
    <name evidence="7" type="ORF">O6P43_031563</name>
</gene>
<organism evidence="7 8">
    <name type="scientific">Quillaja saponaria</name>
    <name type="common">Soap bark tree</name>
    <dbReference type="NCBI Taxonomy" id="32244"/>
    <lineage>
        <taxon>Eukaryota</taxon>
        <taxon>Viridiplantae</taxon>
        <taxon>Streptophyta</taxon>
        <taxon>Embryophyta</taxon>
        <taxon>Tracheophyta</taxon>
        <taxon>Spermatophyta</taxon>
        <taxon>Magnoliopsida</taxon>
        <taxon>eudicotyledons</taxon>
        <taxon>Gunneridae</taxon>
        <taxon>Pentapetalae</taxon>
        <taxon>rosids</taxon>
        <taxon>fabids</taxon>
        <taxon>Fabales</taxon>
        <taxon>Quillajaceae</taxon>
        <taxon>Quillaja</taxon>
    </lineage>
</organism>
<feature type="region of interest" description="Disordered" evidence="5">
    <location>
        <begin position="57"/>
        <end position="81"/>
    </location>
</feature>
<dbReference type="PANTHER" id="PTHR22952:SF392">
    <property type="entry name" value="BZIP TRANSCRIPTION FACTOR 12"/>
    <property type="match status" value="1"/>
</dbReference>
<dbReference type="Proteomes" id="UP001163823">
    <property type="component" value="Chromosome 13"/>
</dbReference>
<dbReference type="GO" id="GO:0005634">
    <property type="term" value="C:nucleus"/>
    <property type="evidence" value="ECO:0007669"/>
    <property type="project" value="UniProtKB-SubCell"/>
</dbReference>
<protein>
    <submittedName>
        <fullName evidence="7">ABSCISIC ACID-INSENSITIVE 5-like protein 4</fullName>
    </submittedName>
</protein>
<dbReference type="GO" id="GO:0045893">
    <property type="term" value="P:positive regulation of DNA-templated transcription"/>
    <property type="evidence" value="ECO:0007669"/>
    <property type="project" value="InterPro"/>
</dbReference>
<dbReference type="InterPro" id="IPR043452">
    <property type="entry name" value="BZIP46-like"/>
</dbReference>
<evidence type="ECO:0000256" key="5">
    <source>
        <dbReference type="SAM" id="MobiDB-lite"/>
    </source>
</evidence>
<feature type="coiled-coil region" evidence="4">
    <location>
        <begin position="225"/>
        <end position="255"/>
    </location>
</feature>
<evidence type="ECO:0000256" key="2">
    <source>
        <dbReference type="ARBA" id="ARBA00023125"/>
    </source>
</evidence>
<dbReference type="EMBL" id="JARAOO010000013">
    <property type="protein sequence ID" value="KAJ7946666.1"/>
    <property type="molecule type" value="Genomic_DNA"/>
</dbReference>
<reference evidence="7" key="1">
    <citation type="journal article" date="2023" name="Science">
        <title>Elucidation of the pathway for biosynthesis of saponin adjuvants from the soapbark tree.</title>
        <authorList>
            <person name="Reed J."/>
            <person name="Orme A."/>
            <person name="El-Demerdash A."/>
            <person name="Owen C."/>
            <person name="Martin L.B.B."/>
            <person name="Misra R.C."/>
            <person name="Kikuchi S."/>
            <person name="Rejzek M."/>
            <person name="Martin A.C."/>
            <person name="Harkess A."/>
            <person name="Leebens-Mack J."/>
            <person name="Louveau T."/>
            <person name="Stephenson M.J."/>
            <person name="Osbourn A."/>
        </authorList>
    </citation>
    <scope>NUCLEOTIDE SEQUENCE</scope>
    <source>
        <strain evidence="7">S10</strain>
    </source>
</reference>
<dbReference type="SMART" id="SM00338">
    <property type="entry name" value="BRLZ"/>
    <property type="match status" value="1"/>
</dbReference>
<proteinExistence type="predicted"/>
<evidence type="ECO:0000313" key="7">
    <source>
        <dbReference type="EMBL" id="KAJ7946666.1"/>
    </source>
</evidence>
<dbReference type="SUPFAM" id="SSF57959">
    <property type="entry name" value="Leucine zipper domain"/>
    <property type="match status" value="1"/>
</dbReference>
<evidence type="ECO:0000256" key="3">
    <source>
        <dbReference type="ARBA" id="ARBA00023242"/>
    </source>
</evidence>
<dbReference type="AlphaFoldDB" id="A0AAD7KX03"/>
<evidence type="ECO:0000313" key="8">
    <source>
        <dbReference type="Proteomes" id="UP001163823"/>
    </source>
</evidence>
<comment type="caution">
    <text evidence="7">The sequence shown here is derived from an EMBL/GenBank/DDBJ whole genome shotgun (WGS) entry which is preliminary data.</text>
</comment>
<dbReference type="PANTHER" id="PTHR22952">
    <property type="entry name" value="CAMP-RESPONSE ELEMENT BINDING PROTEIN-RELATED"/>
    <property type="match status" value="1"/>
</dbReference>
<keyword evidence="3" id="KW-0539">Nucleus</keyword>
<name>A0AAD7KX03_QUISA</name>
<dbReference type="PROSITE" id="PS00036">
    <property type="entry name" value="BZIP_BASIC"/>
    <property type="match status" value="1"/>
</dbReference>
<dbReference type="KEGG" id="qsa:O6P43_031563"/>
<evidence type="ECO:0000256" key="1">
    <source>
        <dbReference type="ARBA" id="ARBA00004123"/>
    </source>
</evidence>
<sequence>MASSKVVTTSPDLPRQSSICSLSTIIAELQQNDTSKTLGSISMDELLKSIYSSSEPIPNQTQTVDGGASISRQGSLSLPKEMSTKTVDEVWKEIVAGSDQRHVGMGEGLEEMTLEDFLTKAGAVREEDVRGVSTVVVGPGIYDVDSGINGADQFPMPTESVEGSSLLPFGKGVDGRVVEAPAATRRVRRRAMEEPVDKATQQKQRRMIKNRESAARSRERKQAYTVELESLVTHLEEENARLLREEADYNKERLKQKLISHAAHGKPHSSWGEAQTTTNASESAFNAMVNLLCSQWSIIYRWRMVSRAC</sequence>
<dbReference type="GO" id="GO:0003700">
    <property type="term" value="F:DNA-binding transcription factor activity"/>
    <property type="evidence" value="ECO:0007669"/>
    <property type="project" value="InterPro"/>
</dbReference>
<dbReference type="FunFam" id="1.20.5.170:FF:000036">
    <property type="entry name" value="ABSCISIC ACID-INSENSITIVE 5-like protein 2"/>
    <property type="match status" value="1"/>
</dbReference>
<dbReference type="InterPro" id="IPR046347">
    <property type="entry name" value="bZIP_sf"/>
</dbReference>
<accession>A0AAD7KX03</accession>
<comment type="subcellular location">
    <subcellularLocation>
        <location evidence="1">Nucleus</location>
    </subcellularLocation>
</comment>
<feature type="domain" description="BZIP" evidence="6">
    <location>
        <begin position="200"/>
        <end position="252"/>
    </location>
</feature>
<feature type="region of interest" description="Disordered" evidence="5">
    <location>
        <begin position="190"/>
        <end position="220"/>
    </location>
</feature>
<dbReference type="Gene3D" id="1.20.5.170">
    <property type="match status" value="1"/>
</dbReference>
<evidence type="ECO:0000259" key="6">
    <source>
        <dbReference type="PROSITE" id="PS50217"/>
    </source>
</evidence>
<evidence type="ECO:0000256" key="4">
    <source>
        <dbReference type="SAM" id="Coils"/>
    </source>
</evidence>
<dbReference type="Pfam" id="PF00170">
    <property type="entry name" value="bZIP_1"/>
    <property type="match status" value="1"/>
</dbReference>
<keyword evidence="8" id="KW-1185">Reference proteome</keyword>